<gene>
    <name evidence="2" type="ORF">QOZ93_000041</name>
</gene>
<organism evidence="2 3">
    <name type="scientific">Hathewaya limosa</name>
    <name type="common">Clostridium limosum</name>
    <dbReference type="NCBI Taxonomy" id="1536"/>
    <lineage>
        <taxon>Bacteria</taxon>
        <taxon>Bacillati</taxon>
        <taxon>Bacillota</taxon>
        <taxon>Clostridia</taxon>
        <taxon>Eubacteriales</taxon>
        <taxon>Clostridiaceae</taxon>
        <taxon>Hathewaya</taxon>
    </lineage>
</organism>
<evidence type="ECO:0000256" key="1">
    <source>
        <dbReference type="SAM" id="Coils"/>
    </source>
</evidence>
<keyword evidence="2" id="KW-0670">Pyruvate</keyword>
<keyword evidence="3" id="KW-1185">Reference proteome</keyword>
<dbReference type="EMBL" id="JAUSWN010000001">
    <property type="protein sequence ID" value="MDQ0478340.1"/>
    <property type="molecule type" value="Genomic_DNA"/>
</dbReference>
<evidence type="ECO:0000313" key="3">
    <source>
        <dbReference type="Proteomes" id="UP001224418"/>
    </source>
</evidence>
<name>A0ABU0JMP5_HATLI</name>
<dbReference type="RefSeq" id="WP_307354669.1">
    <property type="nucleotide sequence ID" value="NZ_BAAACJ010000024.1"/>
</dbReference>
<protein>
    <submittedName>
        <fullName evidence="2">Pyruvate/2-oxoacid:ferredoxin oxidoreductase beta subunit</fullName>
    </submittedName>
</protein>
<comment type="caution">
    <text evidence="2">The sequence shown here is derived from an EMBL/GenBank/DDBJ whole genome shotgun (WGS) entry which is preliminary data.</text>
</comment>
<sequence>MGIEQKETLYLFWRNEEQKEFKIGELCKRTGKYYFKYNIEETKEALEHGFELLSGFPRIDAEYFKEELFRTFADKIPTKERKEIVNDEDNNDDFEILVQMNDKNGFRFEVATIKEKEDKKEKVKKDNKQLKNKDIKEDKVKEKENKAE</sequence>
<feature type="coiled-coil region" evidence="1">
    <location>
        <begin position="113"/>
        <end position="145"/>
    </location>
</feature>
<dbReference type="Proteomes" id="UP001224418">
    <property type="component" value="Unassembled WGS sequence"/>
</dbReference>
<evidence type="ECO:0000313" key="2">
    <source>
        <dbReference type="EMBL" id="MDQ0478340.1"/>
    </source>
</evidence>
<accession>A0ABU0JMP5</accession>
<reference evidence="2 3" key="1">
    <citation type="submission" date="2023-07" db="EMBL/GenBank/DDBJ databases">
        <title>Genomic Encyclopedia of Type Strains, Phase IV (KMG-IV): sequencing the most valuable type-strain genomes for metagenomic binning, comparative biology and taxonomic classification.</title>
        <authorList>
            <person name="Goeker M."/>
        </authorList>
    </citation>
    <scope>NUCLEOTIDE SEQUENCE [LARGE SCALE GENOMIC DNA]</scope>
    <source>
        <strain evidence="2 3">DSM 1400</strain>
    </source>
</reference>
<keyword evidence="1" id="KW-0175">Coiled coil</keyword>
<proteinExistence type="predicted"/>